<dbReference type="AlphaFoldDB" id="A0A318JV08"/>
<reference evidence="2 3" key="1">
    <citation type="submission" date="2018-05" db="EMBL/GenBank/DDBJ databases">
        <title>Genomic Encyclopedia of Type Strains, Phase IV (KMG-IV): sequencing the most valuable type-strain genomes for metagenomic binning, comparative biology and taxonomic classification.</title>
        <authorList>
            <person name="Goeker M."/>
        </authorList>
    </citation>
    <scope>NUCLEOTIDE SEQUENCE [LARGE SCALE GENOMIC DNA]</scope>
    <source>
        <strain evidence="2 3">DSM 44704</strain>
    </source>
</reference>
<dbReference type="GO" id="GO:0046872">
    <property type="term" value="F:metal ion binding"/>
    <property type="evidence" value="ECO:0007669"/>
    <property type="project" value="InterPro"/>
</dbReference>
<sequence>MGLLRSLEEGDWGRPTVCPGWDVHDVTAHVLNDYVRRISGGRDGYGGAGFEVGETLPVYLGRVNGEFVRGLRQCSPRLMIELLEHLGPELDRVWAATDLAGAAYLDVSWAGSGTSPAWLDLAREYTEFWMHQQQIRDAVSRPGADDVSMVRPVLVTLLHALPVALGDRARPAGTAVRFDVTGPAGGRWAAVSDGAKWELVGADVEEPAATVRMDQDTLWRLASRGISVESARQRADSIGDPELIEAATMLLAVVA</sequence>
<dbReference type="NCBIfam" id="TIGR03083">
    <property type="entry name" value="maleylpyruvate isomerase family mycothiol-dependent enzyme"/>
    <property type="match status" value="1"/>
</dbReference>
<protein>
    <submittedName>
        <fullName evidence="2">Uncharacterized protein (TIGR03083 family)</fullName>
    </submittedName>
</protein>
<keyword evidence="3" id="KW-1185">Reference proteome</keyword>
<dbReference type="Gene3D" id="1.20.120.450">
    <property type="entry name" value="dinb family like domain"/>
    <property type="match status" value="1"/>
</dbReference>
<organism evidence="2 3">
    <name type="scientific">Nocardia tenerifensis</name>
    <dbReference type="NCBI Taxonomy" id="228006"/>
    <lineage>
        <taxon>Bacteria</taxon>
        <taxon>Bacillati</taxon>
        <taxon>Actinomycetota</taxon>
        <taxon>Actinomycetes</taxon>
        <taxon>Mycobacteriales</taxon>
        <taxon>Nocardiaceae</taxon>
        <taxon>Nocardia</taxon>
    </lineage>
</organism>
<gene>
    <name evidence="2" type="ORF">DFR70_109125</name>
</gene>
<dbReference type="InterPro" id="IPR034660">
    <property type="entry name" value="DinB/YfiT-like"/>
</dbReference>
<dbReference type="EMBL" id="QJKF01000009">
    <property type="protein sequence ID" value="PXX60934.1"/>
    <property type="molecule type" value="Genomic_DNA"/>
</dbReference>
<dbReference type="SUPFAM" id="SSF109854">
    <property type="entry name" value="DinB/YfiT-like putative metalloenzymes"/>
    <property type="match status" value="1"/>
</dbReference>
<evidence type="ECO:0000313" key="2">
    <source>
        <dbReference type="EMBL" id="PXX60934.1"/>
    </source>
</evidence>
<feature type="domain" description="Mycothiol-dependent maleylpyruvate isomerase metal-binding" evidence="1">
    <location>
        <begin position="3"/>
        <end position="135"/>
    </location>
</feature>
<proteinExistence type="predicted"/>
<evidence type="ECO:0000259" key="1">
    <source>
        <dbReference type="Pfam" id="PF11716"/>
    </source>
</evidence>
<accession>A0A318JV08</accession>
<evidence type="ECO:0000313" key="3">
    <source>
        <dbReference type="Proteomes" id="UP000247569"/>
    </source>
</evidence>
<name>A0A318JV08_9NOCA</name>
<dbReference type="Proteomes" id="UP000247569">
    <property type="component" value="Unassembled WGS sequence"/>
</dbReference>
<dbReference type="InterPro" id="IPR017517">
    <property type="entry name" value="Maleyloyr_isom"/>
</dbReference>
<dbReference type="InterPro" id="IPR024344">
    <property type="entry name" value="MDMPI_metal-binding"/>
</dbReference>
<dbReference type="Pfam" id="PF11716">
    <property type="entry name" value="MDMPI_N"/>
    <property type="match status" value="1"/>
</dbReference>
<comment type="caution">
    <text evidence="2">The sequence shown here is derived from an EMBL/GenBank/DDBJ whole genome shotgun (WGS) entry which is preliminary data.</text>
</comment>